<sequence>MSPSPRNGSLFAGLALLPEGWRRDVRIGFAEGGAFGAVVAGCRPEAGDRRADIVLPPLPGLHSHAFQRAMAGLAECRTDPADSFWTWRERMYALAGTLQPDTLRAVAAFVYMEMLEAGYTQVAEFHYLHRAPDGTAYARPGAMAEAVVDGALTAGIGITMLPTLYMRAGFGQDLAPSQRRFRGDPDFIARIIGDLGDRFAGASLLRRGVGLHSLRAVDGDCIRAMLRAAPEDGPVHIHVAEQRREVEDCLAALGARPVRWLMDHCPVDARWCLVHATHMDAGECGDLARSGAVAGLCPITEANLGDGIFPLAAFIDEGGRFGVGPDSNILLSPGEELRLLEYGQRLRSQQRCRALPAGRTGSVGRFLYDACLAGGAQACGMEAGIAPG</sequence>
<comment type="caution">
    <text evidence="7">The sequence shown here is derived from an EMBL/GenBank/DDBJ whole genome shotgun (WGS) entry which is preliminary data.</text>
</comment>
<comment type="cofactor">
    <cofactor evidence="1">
        <name>Zn(2+)</name>
        <dbReference type="ChEBI" id="CHEBI:29105"/>
    </cofactor>
</comment>
<dbReference type="InterPro" id="IPR011059">
    <property type="entry name" value="Metal-dep_hydrolase_composite"/>
</dbReference>
<dbReference type="GO" id="GO:0019239">
    <property type="term" value="F:deaminase activity"/>
    <property type="evidence" value="ECO:0007669"/>
    <property type="project" value="TreeGrafter"/>
</dbReference>
<reference evidence="7 8" key="1">
    <citation type="submission" date="2020-06" db="EMBL/GenBank/DDBJ databases">
        <title>Description of novel acetic acid bacteria.</title>
        <authorList>
            <person name="Sombolestani A."/>
        </authorList>
    </citation>
    <scope>NUCLEOTIDE SEQUENCE [LARGE SCALE GENOMIC DNA]</scope>
    <source>
        <strain evidence="7 8">LMG 31431</strain>
    </source>
</reference>
<evidence type="ECO:0000256" key="1">
    <source>
        <dbReference type="ARBA" id="ARBA00001947"/>
    </source>
</evidence>
<organism evidence="7 8">
    <name type="scientific">Nguyenibacter vanlangensis</name>
    <dbReference type="NCBI Taxonomy" id="1216886"/>
    <lineage>
        <taxon>Bacteria</taxon>
        <taxon>Pseudomonadati</taxon>
        <taxon>Pseudomonadota</taxon>
        <taxon>Alphaproteobacteria</taxon>
        <taxon>Acetobacterales</taxon>
        <taxon>Acetobacteraceae</taxon>
        <taxon>Nguyenibacter</taxon>
    </lineage>
</organism>
<feature type="domain" description="Amidohydrolase-related" evidence="5">
    <location>
        <begin position="60"/>
        <end position="388"/>
    </location>
</feature>
<dbReference type="PANTHER" id="PTHR11271:SF48">
    <property type="entry name" value="AMIDOHYDROLASE-RELATED DOMAIN-CONTAINING PROTEIN"/>
    <property type="match status" value="1"/>
</dbReference>
<dbReference type="Proteomes" id="UP000534870">
    <property type="component" value="Unassembled WGS sequence"/>
</dbReference>
<dbReference type="RefSeq" id="WP_176641485.1">
    <property type="nucleotide sequence ID" value="NZ_JABXXP010000695.1"/>
</dbReference>
<dbReference type="InterPro" id="IPR051607">
    <property type="entry name" value="Metallo-dep_hydrolases"/>
</dbReference>
<dbReference type="SUPFAM" id="SSF51556">
    <property type="entry name" value="Metallo-dependent hydrolases"/>
    <property type="match status" value="1"/>
</dbReference>
<dbReference type="GO" id="GO:0050416">
    <property type="term" value="F:formimidoylglutamate deiminase activity"/>
    <property type="evidence" value="ECO:0007669"/>
    <property type="project" value="UniProtKB-EC"/>
</dbReference>
<keyword evidence="3 7" id="KW-0378">Hydrolase</keyword>
<dbReference type="GO" id="GO:0005829">
    <property type="term" value="C:cytosol"/>
    <property type="evidence" value="ECO:0007669"/>
    <property type="project" value="TreeGrafter"/>
</dbReference>
<dbReference type="InterPro" id="IPR006680">
    <property type="entry name" value="Amidohydro-rel"/>
</dbReference>
<dbReference type="NCBIfam" id="TIGR02022">
    <property type="entry name" value="hutF"/>
    <property type="match status" value="1"/>
</dbReference>
<gene>
    <name evidence="7" type="ORF">HUK84_18120</name>
</gene>
<dbReference type="AlphaFoldDB" id="A0A7Y7IZB5"/>
<name>A0A7Y7IZB5_9PROT</name>
<dbReference type="EC" id="3.5.3.13" evidence="7"/>
<evidence type="ECO:0000259" key="5">
    <source>
        <dbReference type="Pfam" id="PF01979"/>
    </source>
</evidence>
<accession>A0A7Y7IZB5</accession>
<evidence type="ECO:0000313" key="8">
    <source>
        <dbReference type="Proteomes" id="UP000534870"/>
    </source>
</evidence>
<dbReference type="InterPro" id="IPR010252">
    <property type="entry name" value="HutF"/>
</dbReference>
<dbReference type="Pfam" id="PF22429">
    <property type="entry name" value="HutF_N"/>
    <property type="match status" value="1"/>
</dbReference>
<evidence type="ECO:0000256" key="3">
    <source>
        <dbReference type="ARBA" id="ARBA00022801"/>
    </source>
</evidence>
<dbReference type="NCBIfam" id="NF006684">
    <property type="entry name" value="PRK09229.1-5"/>
    <property type="match status" value="1"/>
</dbReference>
<proteinExistence type="predicted"/>
<protein>
    <submittedName>
        <fullName evidence="7">Formimidoylglutamate deiminase</fullName>
        <ecNumber evidence="7">3.5.3.13</ecNumber>
    </submittedName>
</protein>
<dbReference type="Gene3D" id="2.30.40.10">
    <property type="entry name" value="Urease, subunit C, domain 1"/>
    <property type="match status" value="1"/>
</dbReference>
<feature type="domain" description="Formimidoylglutamate deiminase N-terminal" evidence="6">
    <location>
        <begin position="11"/>
        <end position="51"/>
    </location>
</feature>
<evidence type="ECO:0000256" key="2">
    <source>
        <dbReference type="ARBA" id="ARBA00022723"/>
    </source>
</evidence>
<evidence type="ECO:0000256" key="4">
    <source>
        <dbReference type="ARBA" id="ARBA00022833"/>
    </source>
</evidence>
<feature type="non-terminal residue" evidence="7">
    <location>
        <position position="388"/>
    </location>
</feature>
<keyword evidence="4" id="KW-0862">Zinc</keyword>
<dbReference type="Pfam" id="PF01979">
    <property type="entry name" value="Amidohydro_1"/>
    <property type="match status" value="1"/>
</dbReference>
<dbReference type="InterPro" id="IPR032466">
    <property type="entry name" value="Metal_Hydrolase"/>
</dbReference>
<evidence type="ECO:0000259" key="6">
    <source>
        <dbReference type="Pfam" id="PF22429"/>
    </source>
</evidence>
<dbReference type="PANTHER" id="PTHR11271">
    <property type="entry name" value="GUANINE DEAMINASE"/>
    <property type="match status" value="1"/>
</dbReference>
<evidence type="ECO:0000313" key="7">
    <source>
        <dbReference type="EMBL" id="NVN13022.1"/>
    </source>
</evidence>
<dbReference type="GO" id="GO:0046872">
    <property type="term" value="F:metal ion binding"/>
    <property type="evidence" value="ECO:0007669"/>
    <property type="project" value="UniProtKB-KW"/>
</dbReference>
<dbReference type="InterPro" id="IPR055156">
    <property type="entry name" value="HutF-like_N"/>
</dbReference>
<keyword evidence="2" id="KW-0479">Metal-binding</keyword>
<dbReference type="Gene3D" id="3.20.20.140">
    <property type="entry name" value="Metal-dependent hydrolases"/>
    <property type="match status" value="1"/>
</dbReference>
<dbReference type="EMBL" id="JABXXP010000695">
    <property type="protein sequence ID" value="NVN13022.1"/>
    <property type="molecule type" value="Genomic_DNA"/>
</dbReference>